<organism evidence="1 2">
    <name type="scientific">Portunus trituberculatus</name>
    <name type="common">Swimming crab</name>
    <name type="synonym">Neptunus trituberculatus</name>
    <dbReference type="NCBI Taxonomy" id="210409"/>
    <lineage>
        <taxon>Eukaryota</taxon>
        <taxon>Metazoa</taxon>
        <taxon>Ecdysozoa</taxon>
        <taxon>Arthropoda</taxon>
        <taxon>Crustacea</taxon>
        <taxon>Multicrustacea</taxon>
        <taxon>Malacostraca</taxon>
        <taxon>Eumalacostraca</taxon>
        <taxon>Eucarida</taxon>
        <taxon>Decapoda</taxon>
        <taxon>Pleocyemata</taxon>
        <taxon>Brachyura</taxon>
        <taxon>Eubrachyura</taxon>
        <taxon>Portunoidea</taxon>
        <taxon>Portunidae</taxon>
        <taxon>Portuninae</taxon>
        <taxon>Portunus</taxon>
    </lineage>
</organism>
<evidence type="ECO:0000313" key="1">
    <source>
        <dbReference type="EMBL" id="MPC41833.1"/>
    </source>
</evidence>
<gene>
    <name evidence="1" type="ORF">E2C01_035440</name>
</gene>
<sequence>MMAAMTKIILVMEGEAIRKNHKTEMWGKKYVVRESGFDTAAFYFSIGGKYIVGNTQGAMRVARSNFSMKDDSPRTIK</sequence>
<dbReference type="Proteomes" id="UP000324222">
    <property type="component" value="Unassembled WGS sequence"/>
</dbReference>
<accession>A0A5B7F9S0</accession>
<dbReference type="EMBL" id="VSRR010005202">
    <property type="protein sequence ID" value="MPC41833.1"/>
    <property type="molecule type" value="Genomic_DNA"/>
</dbReference>
<dbReference type="AlphaFoldDB" id="A0A5B7F9S0"/>
<protein>
    <submittedName>
        <fullName evidence="1">Uncharacterized protein</fullName>
    </submittedName>
</protein>
<comment type="caution">
    <text evidence="1">The sequence shown here is derived from an EMBL/GenBank/DDBJ whole genome shotgun (WGS) entry which is preliminary data.</text>
</comment>
<name>A0A5B7F9S0_PORTR</name>
<reference evidence="1 2" key="1">
    <citation type="submission" date="2019-05" db="EMBL/GenBank/DDBJ databases">
        <title>Another draft genome of Portunus trituberculatus and its Hox gene families provides insights of decapod evolution.</title>
        <authorList>
            <person name="Jeong J.-H."/>
            <person name="Song I."/>
            <person name="Kim S."/>
            <person name="Choi T."/>
            <person name="Kim D."/>
            <person name="Ryu S."/>
            <person name="Kim W."/>
        </authorList>
    </citation>
    <scope>NUCLEOTIDE SEQUENCE [LARGE SCALE GENOMIC DNA]</scope>
    <source>
        <tissue evidence="1">Muscle</tissue>
    </source>
</reference>
<proteinExistence type="predicted"/>
<evidence type="ECO:0000313" key="2">
    <source>
        <dbReference type="Proteomes" id="UP000324222"/>
    </source>
</evidence>
<keyword evidence="2" id="KW-1185">Reference proteome</keyword>